<evidence type="ECO:0000313" key="3">
    <source>
        <dbReference type="Proteomes" id="UP000680866"/>
    </source>
</evidence>
<sequence length="129" mass="14095">MDDVDRFFATLGETSMGRLPPSAHGTIRFVLYRAGTTIHWLVTFGGGRATAVPEERPAECVVHMSAEWFENLLAGRDHTISMTLRDRAAMDGDLTLFLVFRRLLPPRADSHGPIPETAVLGTSGSVRGS</sequence>
<dbReference type="AlphaFoldDB" id="A0A810NA23"/>
<reference evidence="2" key="1">
    <citation type="submission" date="2020-08" db="EMBL/GenBank/DDBJ databases">
        <title>Whole genome shotgun sequence of Polymorphospora rubra NBRC 101157.</title>
        <authorList>
            <person name="Komaki H."/>
            <person name="Tamura T."/>
        </authorList>
    </citation>
    <scope>NUCLEOTIDE SEQUENCE</scope>
    <source>
        <strain evidence="2">NBRC 101157</strain>
    </source>
</reference>
<keyword evidence="3" id="KW-1185">Reference proteome</keyword>
<dbReference type="KEGG" id="pry:Prubr_71080"/>
<dbReference type="Pfam" id="PF02036">
    <property type="entry name" value="SCP2"/>
    <property type="match status" value="1"/>
</dbReference>
<dbReference type="Proteomes" id="UP000680866">
    <property type="component" value="Chromosome"/>
</dbReference>
<evidence type="ECO:0000313" key="2">
    <source>
        <dbReference type="EMBL" id="BCJ70087.1"/>
    </source>
</evidence>
<dbReference type="RefSeq" id="WP_212819777.1">
    <property type="nucleotide sequence ID" value="NZ_AP023359.1"/>
</dbReference>
<name>A0A810NA23_9ACTN</name>
<organism evidence="2 3">
    <name type="scientific">Polymorphospora rubra</name>
    <dbReference type="NCBI Taxonomy" id="338584"/>
    <lineage>
        <taxon>Bacteria</taxon>
        <taxon>Bacillati</taxon>
        <taxon>Actinomycetota</taxon>
        <taxon>Actinomycetes</taxon>
        <taxon>Micromonosporales</taxon>
        <taxon>Micromonosporaceae</taxon>
        <taxon>Polymorphospora</taxon>
    </lineage>
</organism>
<gene>
    <name evidence="2" type="ORF">Prubr_71080</name>
</gene>
<proteinExistence type="predicted"/>
<protein>
    <recommendedName>
        <fullName evidence="1">SCP2 domain-containing protein</fullName>
    </recommendedName>
</protein>
<dbReference type="InterPro" id="IPR036527">
    <property type="entry name" value="SCP2_sterol-bd_dom_sf"/>
</dbReference>
<accession>A0A810NA23</accession>
<dbReference type="SUPFAM" id="SSF55718">
    <property type="entry name" value="SCP-like"/>
    <property type="match status" value="1"/>
</dbReference>
<feature type="domain" description="SCP2" evidence="1">
    <location>
        <begin position="24"/>
        <end position="104"/>
    </location>
</feature>
<dbReference type="InterPro" id="IPR003033">
    <property type="entry name" value="SCP2_sterol-bd_dom"/>
</dbReference>
<evidence type="ECO:0000259" key="1">
    <source>
        <dbReference type="Pfam" id="PF02036"/>
    </source>
</evidence>
<dbReference type="EMBL" id="AP023359">
    <property type="protein sequence ID" value="BCJ70087.1"/>
    <property type="molecule type" value="Genomic_DNA"/>
</dbReference>